<keyword evidence="3" id="KW-1185">Reference proteome</keyword>
<feature type="chain" id="PRO_5045110391" evidence="1">
    <location>
        <begin position="21"/>
        <end position="548"/>
    </location>
</feature>
<organism evidence="2 3">
    <name type="scientific">Chitinophaga filiformis</name>
    <name type="common">Myxococcus filiformis</name>
    <name type="synonym">Flexibacter filiformis</name>
    <dbReference type="NCBI Taxonomy" id="104663"/>
    <lineage>
        <taxon>Bacteria</taxon>
        <taxon>Pseudomonadati</taxon>
        <taxon>Bacteroidota</taxon>
        <taxon>Chitinophagia</taxon>
        <taxon>Chitinophagales</taxon>
        <taxon>Chitinophagaceae</taxon>
        <taxon>Chitinophaga</taxon>
    </lineage>
</organism>
<evidence type="ECO:0000256" key="1">
    <source>
        <dbReference type="SAM" id="SignalP"/>
    </source>
</evidence>
<dbReference type="EMBL" id="CP095855">
    <property type="protein sequence ID" value="UPK67517.1"/>
    <property type="molecule type" value="Genomic_DNA"/>
</dbReference>
<feature type="signal peptide" evidence="1">
    <location>
        <begin position="1"/>
        <end position="20"/>
    </location>
</feature>
<dbReference type="RefSeq" id="WP_247809894.1">
    <property type="nucleotide sequence ID" value="NZ_CP095855.1"/>
</dbReference>
<evidence type="ECO:0000313" key="2">
    <source>
        <dbReference type="EMBL" id="UPK67517.1"/>
    </source>
</evidence>
<keyword evidence="1" id="KW-0732">Signal</keyword>
<protein>
    <submittedName>
        <fullName evidence="2">Uncharacterized protein</fullName>
    </submittedName>
</protein>
<reference evidence="2 3" key="1">
    <citation type="submission" date="2022-04" db="EMBL/GenBank/DDBJ databases">
        <title>The arsenic-methylating capacity of Chitinophaga filiformis YT5 during chitin decomposition.</title>
        <authorList>
            <person name="Chen G."/>
            <person name="Liang Y."/>
        </authorList>
    </citation>
    <scope>NUCLEOTIDE SEQUENCE [LARGE SCALE GENOMIC DNA]</scope>
    <source>
        <strain evidence="2 3">YT5</strain>
    </source>
</reference>
<gene>
    <name evidence="2" type="ORF">MYF79_21465</name>
</gene>
<dbReference type="Proteomes" id="UP000830198">
    <property type="component" value="Chromosome"/>
</dbReference>
<sequence length="548" mass="61799">MKRILHLILLLLSFQQLASAQFKVLAESPAFNEPEEGFARLLLLKNGNTVLTHIHREQKEGIEVQIYNKEHALIAVKHIVARPGGNYDHESVNGIFEINGDITLLITAVIEKKPALFRMIINATTGELTKMEKITEAGKQKIDRNHPLSNPFLVRKDPLSDYYAVAISRNKDESEDYEQIEVILYNKQHAENSRASYKAAGNKYSLLQLHDMVVYNGGTVGIIGYGDYHNDATNRREGHLVLMKLEKNEHTLMLTEPGIMKGYQIDGSIIRHNPVTGKLVLLGCALTEDEVEPKAKKNAGEKQENLTYLGFGAFANATTMNIENTFDVYPQEASEASQKLYKSQDHPYLGMPQNLYLNADGGFSVVYEILAAVSVSYNTLPQQTEIHTVLLSDVAVSTFNRDGAMKTSALIPKEQVLSPSWLKPFYHSRRDNTGNELLGGDQFKSFCYLNSGNKNYILLNDTERNIRELKYGKKITIMGVGKCDAFYYPIDEKNSLPDRQFLFENEKKSVKLAAFTISDYDQVNNIYVTMQIENGGGKKNTRIIWMQP</sequence>
<evidence type="ECO:0000313" key="3">
    <source>
        <dbReference type="Proteomes" id="UP000830198"/>
    </source>
</evidence>
<proteinExistence type="predicted"/>
<accession>A0ABY4HV81</accession>
<name>A0ABY4HV81_CHIFI</name>